<dbReference type="EMBL" id="LT934115">
    <property type="protein sequence ID" value="VAH65022.1"/>
    <property type="molecule type" value="Genomic_DNA"/>
</dbReference>
<accession>A0A9R0RRH8</accession>
<dbReference type="Gramene" id="TRITD3Av1G204820.2">
    <property type="protein sequence ID" value="TRITD3Av1G204820.2"/>
    <property type="gene ID" value="TRITD3Av1G204820"/>
</dbReference>
<evidence type="ECO:0000313" key="2">
    <source>
        <dbReference type="EMBL" id="VAH65022.1"/>
    </source>
</evidence>
<keyword evidence="3" id="KW-1185">Reference proteome</keyword>
<organism evidence="2 3">
    <name type="scientific">Triticum turgidum subsp. durum</name>
    <name type="common">Durum wheat</name>
    <name type="synonym">Triticum durum</name>
    <dbReference type="NCBI Taxonomy" id="4567"/>
    <lineage>
        <taxon>Eukaryota</taxon>
        <taxon>Viridiplantae</taxon>
        <taxon>Streptophyta</taxon>
        <taxon>Embryophyta</taxon>
        <taxon>Tracheophyta</taxon>
        <taxon>Spermatophyta</taxon>
        <taxon>Magnoliopsida</taxon>
        <taxon>Liliopsida</taxon>
        <taxon>Poales</taxon>
        <taxon>Poaceae</taxon>
        <taxon>BOP clade</taxon>
        <taxon>Pooideae</taxon>
        <taxon>Triticodae</taxon>
        <taxon>Triticeae</taxon>
        <taxon>Triticinae</taxon>
        <taxon>Triticum</taxon>
    </lineage>
</organism>
<dbReference type="Proteomes" id="UP000324705">
    <property type="component" value="Chromosome 3A"/>
</dbReference>
<dbReference type="PANTHER" id="PTHR34567">
    <property type="entry name" value="FK506-BINDING-LIKE PROTEIN"/>
    <property type="match status" value="1"/>
</dbReference>
<name>A0A9R0RRH8_TRITD</name>
<feature type="compositionally biased region" description="Polar residues" evidence="1">
    <location>
        <begin position="363"/>
        <end position="372"/>
    </location>
</feature>
<evidence type="ECO:0000313" key="3">
    <source>
        <dbReference type="Proteomes" id="UP000324705"/>
    </source>
</evidence>
<feature type="region of interest" description="Disordered" evidence="1">
    <location>
        <begin position="355"/>
        <end position="419"/>
    </location>
</feature>
<dbReference type="OMA" id="WINGIGI"/>
<proteinExistence type="predicted"/>
<protein>
    <submittedName>
        <fullName evidence="2">Uncharacterized protein</fullName>
    </submittedName>
</protein>
<gene>
    <name evidence="2" type="ORF">TRITD_3Av1G204820</name>
</gene>
<sequence>MDASFFPGWFSQGVKDLHIQALALHVRWEWLHRSDQLRPWQGLPPLNNDKARQVFDGLVRIFIGDGRYVLFWRDRWINGIGIVDFAPLVLEKFCKNADMISYFAKQENYVSVILMTAQHFKSCGGNVSVPLWEKKFCIDACSIPWGKLCEAKKLMSLYTNIVDWDDSGAFEAFKDAKDRFCAAYHGQPCYIPLPDPDMYIDVVNPDEYIDPELVADLERSRRRAPRRDNTAPDCWDSFIFADKPVPATGWGDGDTTNTIGQQCSVNWDNHVEQQLLEANCKQSSGNWDSYVSQPAETFVQQSSGNWDTYVEQQGQTSGWAAPIMPCTSNWGMNSGDPWNHDYGWGSPAIQTDSWGDQKDSYCVSDNQAQGSSDGHWRRRNSQSGRRNSRNRDRGGPISSKAMKSKYQADEHGGANNGWRHCRVRDGMQYSYEQPGYSNQSLAM</sequence>
<dbReference type="PANTHER" id="PTHR34567:SF3">
    <property type="entry name" value="FK506-BINDING-LIKE PROTEIN"/>
    <property type="match status" value="1"/>
</dbReference>
<reference evidence="2 3" key="1">
    <citation type="submission" date="2017-09" db="EMBL/GenBank/DDBJ databases">
        <authorList>
            <consortium name="International Durum Wheat Genome Sequencing Consortium (IDWGSC)"/>
            <person name="Milanesi L."/>
        </authorList>
    </citation>
    <scope>NUCLEOTIDE SEQUENCE [LARGE SCALE GENOMIC DNA]</scope>
    <source>
        <strain evidence="3">cv. Svevo</strain>
    </source>
</reference>
<dbReference type="AlphaFoldDB" id="A0A9R0RRH8"/>
<evidence type="ECO:0000256" key="1">
    <source>
        <dbReference type="SAM" id="MobiDB-lite"/>
    </source>
</evidence>